<accession>A0A7L0FHE1</accession>
<dbReference type="PROSITE" id="PS50893">
    <property type="entry name" value="ABC_TRANSPORTER_2"/>
    <property type="match status" value="1"/>
</dbReference>
<dbReference type="Pfam" id="PF19055">
    <property type="entry name" value="ABC2_membrane_7"/>
    <property type="match status" value="1"/>
</dbReference>
<dbReference type="GO" id="GO:0005524">
    <property type="term" value="F:ATP binding"/>
    <property type="evidence" value="ECO:0007669"/>
    <property type="project" value="UniProtKB-KW"/>
</dbReference>
<dbReference type="InterPro" id="IPR013525">
    <property type="entry name" value="ABC2_TM"/>
</dbReference>
<dbReference type="EMBL" id="VXAM01000436">
    <property type="protein sequence ID" value="NXJ94833.1"/>
    <property type="molecule type" value="Genomic_DNA"/>
</dbReference>
<dbReference type="Pfam" id="PF01061">
    <property type="entry name" value="ABC2_membrane"/>
    <property type="match status" value="1"/>
</dbReference>
<proteinExistence type="inferred from homology"/>
<dbReference type="GO" id="GO:0008514">
    <property type="term" value="F:organic anion transmembrane transporter activity"/>
    <property type="evidence" value="ECO:0007669"/>
    <property type="project" value="UniProtKB-ARBA"/>
</dbReference>
<keyword evidence="3" id="KW-0813">Transport</keyword>
<keyword evidence="6" id="KW-0067">ATP-binding</keyword>
<dbReference type="InterPro" id="IPR050352">
    <property type="entry name" value="ABCG_transporters"/>
</dbReference>
<dbReference type="InterPro" id="IPR027417">
    <property type="entry name" value="P-loop_NTPase"/>
</dbReference>
<dbReference type="AlphaFoldDB" id="A0A7L0FHE1"/>
<feature type="transmembrane region" description="Helical" evidence="9">
    <location>
        <begin position="590"/>
        <end position="608"/>
    </location>
</feature>
<dbReference type="InterPro" id="IPR003439">
    <property type="entry name" value="ABC_transporter-like_ATP-bd"/>
</dbReference>
<dbReference type="GO" id="GO:0016324">
    <property type="term" value="C:apical plasma membrane"/>
    <property type="evidence" value="ECO:0007669"/>
    <property type="project" value="UniProtKB-ARBA"/>
</dbReference>
<dbReference type="PANTHER" id="PTHR48041">
    <property type="entry name" value="ABC TRANSPORTER G FAMILY MEMBER 28"/>
    <property type="match status" value="1"/>
</dbReference>
<comment type="subcellular location">
    <subcellularLocation>
        <location evidence="1">Membrane</location>
        <topology evidence="1">Multi-pass membrane protein</topology>
    </subcellularLocation>
</comment>
<evidence type="ECO:0000256" key="4">
    <source>
        <dbReference type="ARBA" id="ARBA00022692"/>
    </source>
</evidence>
<feature type="transmembrane region" description="Helical" evidence="9">
    <location>
        <begin position="502"/>
        <end position="524"/>
    </location>
</feature>
<evidence type="ECO:0000256" key="7">
    <source>
        <dbReference type="ARBA" id="ARBA00022989"/>
    </source>
</evidence>
<dbReference type="Proteomes" id="UP000526942">
    <property type="component" value="Unassembled WGS sequence"/>
</dbReference>
<dbReference type="FunFam" id="3.40.50.300:FF:000622">
    <property type="entry name" value="ATP-binding cassette sub-family G member 2"/>
    <property type="match status" value="1"/>
</dbReference>
<sequence length="615" mass="68061">GSVVSFHNIHYSVKQSSGFLWKRKTVEKKILENVYGIMKPGLNAILGPTGSGKSSLLDVLAARKDPAGLSGEVLIDGIPQPPNFKCISGYVVQDDVVMGTMTVRENLHFSAALRLPSSISVKEKKERVTQIISELGLNKVADAKVGTELIRGVSGGERKRTNIGMELITEPPVLFLDEPTTGLDASTANAVLILLKKLSRRGRTIIFSIHQPRYSIFKLFDSLTLLALGKVLYHGPAKQALEYFSSIGYECEAFNNPADFFLDIINGDSTAVAANKEDHIPVNAGEEDNVDSSVVDVLHQKYLNSSLYQNTKEALAKLELGRGRKQRVPKQGHEITYANGFLTQLYWVSNRSLKNLIRSPQASVAQIAVTMTLALVVGAIFFGVKLDQSGIQNRVGSLFFVSTNQCFSSVSAIELFIRDKKLFVHQYTSGYYRVSAYFLALMIGDLLPMRTAPAIIFSCISYWMIGYQAVAGRFFFYLLTLTLVSYTATAMSLAISAGMDVVAVANLVITICFVVMLIFSGLLVNLPSVMSWLNWLKYFSIPRYGLTVSKKLAPFSNTNFCPMLFCRCSGEAYLCSQGITPTNWAMWENIVALFCMTVIFLIIAYSKLRFMRKFT</sequence>
<evidence type="ECO:0000313" key="11">
    <source>
        <dbReference type="EMBL" id="NXJ94833.1"/>
    </source>
</evidence>
<comment type="similarity">
    <text evidence="2">Belongs to the ABC transporter superfamily. ABCG family. Eye pigment precursor importer (TC 3.A.1.204) subfamily.</text>
</comment>
<keyword evidence="7 9" id="KW-1133">Transmembrane helix</keyword>
<evidence type="ECO:0000256" key="9">
    <source>
        <dbReference type="SAM" id="Phobius"/>
    </source>
</evidence>
<name>A0A7L0FHE1_CORCN</name>
<feature type="non-terminal residue" evidence="11">
    <location>
        <position position="1"/>
    </location>
</feature>
<evidence type="ECO:0000256" key="2">
    <source>
        <dbReference type="ARBA" id="ARBA00005814"/>
    </source>
</evidence>
<organism evidence="11 12">
    <name type="scientific">Corythaixoides concolor</name>
    <name type="common">Grey go-away-bird</name>
    <dbReference type="NCBI Taxonomy" id="103956"/>
    <lineage>
        <taxon>Eukaryota</taxon>
        <taxon>Metazoa</taxon>
        <taxon>Chordata</taxon>
        <taxon>Craniata</taxon>
        <taxon>Vertebrata</taxon>
        <taxon>Euteleostomi</taxon>
        <taxon>Archelosauria</taxon>
        <taxon>Archosauria</taxon>
        <taxon>Dinosauria</taxon>
        <taxon>Saurischia</taxon>
        <taxon>Theropoda</taxon>
        <taxon>Coelurosauria</taxon>
        <taxon>Aves</taxon>
        <taxon>Neognathae</taxon>
        <taxon>Neoaves</taxon>
        <taxon>Otidimorphae</taxon>
        <taxon>Musophagiformes</taxon>
        <taxon>Musophagidae</taxon>
        <taxon>Corythaixoides</taxon>
    </lineage>
</organism>
<dbReference type="SUPFAM" id="SSF52540">
    <property type="entry name" value="P-loop containing nucleoside triphosphate hydrolases"/>
    <property type="match status" value="1"/>
</dbReference>
<evidence type="ECO:0000259" key="10">
    <source>
        <dbReference type="PROSITE" id="PS50893"/>
    </source>
</evidence>
<dbReference type="GO" id="GO:0140359">
    <property type="term" value="F:ABC-type transporter activity"/>
    <property type="evidence" value="ECO:0007669"/>
    <property type="project" value="InterPro"/>
</dbReference>
<evidence type="ECO:0000256" key="6">
    <source>
        <dbReference type="ARBA" id="ARBA00022840"/>
    </source>
</evidence>
<dbReference type="OrthoDB" id="66620at2759"/>
<dbReference type="InterPro" id="IPR043926">
    <property type="entry name" value="ABCG_dom"/>
</dbReference>
<dbReference type="Gene3D" id="3.40.50.300">
    <property type="entry name" value="P-loop containing nucleotide triphosphate hydrolases"/>
    <property type="match status" value="1"/>
</dbReference>
<protein>
    <submittedName>
        <fullName evidence="11">ABCG2 protein</fullName>
    </submittedName>
</protein>
<feature type="non-terminal residue" evidence="11">
    <location>
        <position position="615"/>
    </location>
</feature>
<feature type="transmembrane region" description="Helical" evidence="9">
    <location>
        <begin position="429"/>
        <end position="447"/>
    </location>
</feature>
<dbReference type="CDD" id="cd03213">
    <property type="entry name" value="ABCG_EPDR"/>
    <property type="match status" value="1"/>
</dbReference>
<keyword evidence="5" id="KW-0547">Nucleotide-binding</keyword>
<dbReference type="GO" id="GO:0016887">
    <property type="term" value="F:ATP hydrolysis activity"/>
    <property type="evidence" value="ECO:0007669"/>
    <property type="project" value="InterPro"/>
</dbReference>
<comment type="caution">
    <text evidence="11">The sequence shown here is derived from an EMBL/GenBank/DDBJ whole genome shotgun (WGS) entry which is preliminary data.</text>
</comment>
<dbReference type="InterPro" id="IPR003593">
    <property type="entry name" value="AAA+_ATPase"/>
</dbReference>
<feature type="domain" description="ABC transporter" evidence="10">
    <location>
        <begin position="4"/>
        <end position="253"/>
    </location>
</feature>
<dbReference type="Pfam" id="PF00005">
    <property type="entry name" value="ABC_tran"/>
    <property type="match status" value="1"/>
</dbReference>
<evidence type="ECO:0000256" key="3">
    <source>
        <dbReference type="ARBA" id="ARBA00022448"/>
    </source>
</evidence>
<feature type="transmembrane region" description="Helical" evidence="9">
    <location>
        <begin position="364"/>
        <end position="384"/>
    </location>
</feature>
<gene>
    <name evidence="11" type="primary">Abcg2_0</name>
    <name evidence="11" type="ORF">CORCON_R06606</name>
</gene>
<keyword evidence="12" id="KW-1185">Reference proteome</keyword>
<keyword evidence="4 9" id="KW-0812">Transmembrane</keyword>
<evidence type="ECO:0000256" key="8">
    <source>
        <dbReference type="ARBA" id="ARBA00023136"/>
    </source>
</evidence>
<keyword evidence="8 9" id="KW-0472">Membrane</keyword>
<evidence type="ECO:0000313" key="12">
    <source>
        <dbReference type="Proteomes" id="UP000526942"/>
    </source>
</evidence>
<evidence type="ECO:0000256" key="1">
    <source>
        <dbReference type="ARBA" id="ARBA00004141"/>
    </source>
</evidence>
<reference evidence="11 12" key="1">
    <citation type="submission" date="2019-09" db="EMBL/GenBank/DDBJ databases">
        <title>Bird 10,000 Genomes (B10K) Project - Family phase.</title>
        <authorList>
            <person name="Zhang G."/>
        </authorList>
    </citation>
    <scope>NUCLEOTIDE SEQUENCE [LARGE SCALE GENOMIC DNA]</scope>
    <source>
        <strain evidence="11">B10K-DU-011-20</strain>
        <tissue evidence="11">Muscle</tissue>
    </source>
</reference>
<dbReference type="PANTHER" id="PTHR48041:SF82">
    <property type="entry name" value="ATP BINDING CASSETTE SUBFAMILY G MEMBER 2 (JUNIOR BLOOD GROUP)"/>
    <property type="match status" value="1"/>
</dbReference>
<dbReference type="GO" id="GO:0015562">
    <property type="term" value="F:efflux transmembrane transporter activity"/>
    <property type="evidence" value="ECO:0007669"/>
    <property type="project" value="UniProtKB-ARBA"/>
</dbReference>
<feature type="transmembrane region" description="Helical" evidence="9">
    <location>
        <begin position="476"/>
        <end position="495"/>
    </location>
</feature>
<evidence type="ECO:0000256" key="5">
    <source>
        <dbReference type="ARBA" id="ARBA00022741"/>
    </source>
</evidence>
<dbReference type="SMART" id="SM00382">
    <property type="entry name" value="AAA"/>
    <property type="match status" value="1"/>
</dbReference>